<dbReference type="InterPro" id="IPR027417">
    <property type="entry name" value="P-loop_NTPase"/>
</dbReference>
<dbReference type="Proteomes" id="UP000051096">
    <property type="component" value="Unassembled WGS sequence"/>
</dbReference>
<name>A0A0S8G2B9_UNCW3</name>
<dbReference type="Pfam" id="PF13541">
    <property type="entry name" value="ChlI"/>
    <property type="match status" value="1"/>
</dbReference>
<evidence type="ECO:0000313" key="5">
    <source>
        <dbReference type="EMBL" id="KPK67075.1"/>
    </source>
</evidence>
<dbReference type="CDD" id="cd00009">
    <property type="entry name" value="AAA"/>
    <property type="match status" value="1"/>
</dbReference>
<dbReference type="PRINTS" id="PR01657">
    <property type="entry name" value="MCMFAMILY"/>
</dbReference>
<dbReference type="InterPro" id="IPR025158">
    <property type="entry name" value="Mg_chelat-rel_C"/>
</dbReference>
<evidence type="ECO:0000313" key="6">
    <source>
        <dbReference type="Proteomes" id="UP000051096"/>
    </source>
</evidence>
<dbReference type="SMART" id="SM00382">
    <property type="entry name" value="AAA"/>
    <property type="match status" value="1"/>
</dbReference>
<dbReference type="GO" id="GO:0005524">
    <property type="term" value="F:ATP binding"/>
    <property type="evidence" value="ECO:0007669"/>
    <property type="project" value="UniProtKB-KW"/>
</dbReference>
<reference evidence="5 6" key="1">
    <citation type="journal article" date="2015" name="Microbiome">
        <title>Genomic resolution of linkages in carbon, nitrogen, and sulfur cycling among widespread estuary sediment bacteria.</title>
        <authorList>
            <person name="Baker B.J."/>
            <person name="Lazar C.S."/>
            <person name="Teske A.P."/>
            <person name="Dick G.J."/>
        </authorList>
    </citation>
    <scope>NUCLEOTIDE SEQUENCE [LARGE SCALE GENOMIC DNA]</scope>
    <source>
        <strain evidence="5">SM23_60</strain>
    </source>
</reference>
<dbReference type="PANTHER" id="PTHR32039">
    <property type="entry name" value="MAGNESIUM-CHELATASE SUBUNIT CHLI"/>
    <property type="match status" value="1"/>
</dbReference>
<dbReference type="InterPro" id="IPR000523">
    <property type="entry name" value="Mg_chelatse_chII-like_cat_dom"/>
</dbReference>
<dbReference type="PANTHER" id="PTHR32039:SF7">
    <property type="entry name" value="COMPETENCE PROTEIN COMM"/>
    <property type="match status" value="1"/>
</dbReference>
<dbReference type="SUPFAM" id="SSF54211">
    <property type="entry name" value="Ribosomal protein S5 domain 2-like"/>
    <property type="match status" value="1"/>
</dbReference>
<dbReference type="InterPro" id="IPR020568">
    <property type="entry name" value="Ribosomal_Su5_D2-typ_SF"/>
</dbReference>
<dbReference type="PATRIC" id="fig|1703780.3.peg.133"/>
<dbReference type="InterPro" id="IPR004482">
    <property type="entry name" value="Mg_chelat-rel"/>
</dbReference>
<comment type="similarity">
    <text evidence="1">Belongs to the Mg-chelatase subunits D/I family. ComM subfamily.</text>
</comment>
<dbReference type="GO" id="GO:0003677">
    <property type="term" value="F:DNA binding"/>
    <property type="evidence" value="ECO:0007669"/>
    <property type="project" value="InterPro"/>
</dbReference>
<sequence>MLAKVISCATFGIEGYVVDVEVDLTTGLPGFTTVGLPDNAVKESKDRVYAAVKNAGFRFPSRKITVNLAPADIKKEGSSFDLPIAVGILAASQSVRSAQINQHAILGELSLDGSLRPIKGAISVSLAAKACGLEGLIVPRTNAQEAALVEGVKVYGFDNLIEVVAFLNGELDRPPTQVNREKIFSAASHYTVDFAEVKGQHHAKRALEIAAAGGHNILMIGPPGTGKTMLARRLVTVLPEMSMDEALETTKIHSVAGILNTGDSLLGTRPFRSPHHTISDAGIIGGGHVPKPGEVSLAHNGVLFLDELPEFHKNVLEVLRQPIEDGSVTIGRARITLTYPARFMLAAAMNPCPCGYFTDPFHECRCTPPAIQRYHAKISGPLLDRIDIHIEVPSLKYDELKSTLPSESSDIIRERVNAARKQQLKRFEDRKNMYCNAHMGSKDIRKCCPIDEHSQSLLKAAIQKFGLSARAYDKVLKVARTIADLEDGENIKIQHVAEAIQYRSLDKNVWQRL</sequence>
<dbReference type="NCBIfam" id="TIGR00368">
    <property type="entry name" value="YifB family Mg chelatase-like AAA ATPase"/>
    <property type="match status" value="1"/>
</dbReference>
<dbReference type="Pfam" id="PF01078">
    <property type="entry name" value="Mg_chelatase"/>
    <property type="match status" value="1"/>
</dbReference>
<evidence type="ECO:0000256" key="1">
    <source>
        <dbReference type="ARBA" id="ARBA00006354"/>
    </source>
</evidence>
<comment type="caution">
    <text evidence="5">The sequence shown here is derived from an EMBL/GenBank/DDBJ whole genome shotgun (WGS) entry which is preliminary data.</text>
</comment>
<dbReference type="Pfam" id="PF13335">
    <property type="entry name" value="Mg_chelatase_C"/>
    <property type="match status" value="1"/>
</dbReference>
<protein>
    <recommendedName>
        <fullName evidence="4">MCM C-terminal AAA(+) ATPase domain-containing protein</fullName>
    </recommendedName>
</protein>
<dbReference type="SUPFAM" id="SSF52540">
    <property type="entry name" value="P-loop containing nucleoside triphosphate hydrolases"/>
    <property type="match status" value="1"/>
</dbReference>
<dbReference type="AlphaFoldDB" id="A0A0S8G2B9"/>
<dbReference type="Gene3D" id="3.30.230.10">
    <property type="match status" value="1"/>
</dbReference>
<gene>
    <name evidence="5" type="ORF">AMJ87_13980</name>
</gene>
<feature type="domain" description="MCM C-terminal AAA(+) ATPase" evidence="4">
    <location>
        <begin position="293"/>
        <end position="388"/>
    </location>
</feature>
<organism evidence="5 6">
    <name type="scientific">candidate division WOR_3 bacterium SM23_60</name>
    <dbReference type="NCBI Taxonomy" id="1703780"/>
    <lineage>
        <taxon>Bacteria</taxon>
        <taxon>Bacteria division WOR-3</taxon>
    </lineage>
</organism>
<dbReference type="InterPro" id="IPR014721">
    <property type="entry name" value="Ribsml_uS5_D2-typ_fold_subgr"/>
</dbReference>
<dbReference type="PROSITE" id="PS50051">
    <property type="entry name" value="MCM_2"/>
    <property type="match status" value="1"/>
</dbReference>
<dbReference type="InterPro" id="IPR045006">
    <property type="entry name" value="CHLI-like"/>
</dbReference>
<dbReference type="InterPro" id="IPR001208">
    <property type="entry name" value="MCM_dom"/>
</dbReference>
<keyword evidence="2" id="KW-0547">Nucleotide-binding</keyword>
<dbReference type="EMBL" id="LJUO01000242">
    <property type="protein sequence ID" value="KPK67075.1"/>
    <property type="molecule type" value="Genomic_DNA"/>
</dbReference>
<evidence type="ECO:0000256" key="3">
    <source>
        <dbReference type="ARBA" id="ARBA00022840"/>
    </source>
</evidence>
<proteinExistence type="inferred from homology"/>
<dbReference type="Gene3D" id="3.40.50.300">
    <property type="entry name" value="P-loop containing nucleotide triphosphate hydrolases"/>
    <property type="match status" value="1"/>
</dbReference>
<keyword evidence="3" id="KW-0067">ATP-binding</keyword>
<evidence type="ECO:0000256" key="2">
    <source>
        <dbReference type="ARBA" id="ARBA00022741"/>
    </source>
</evidence>
<evidence type="ECO:0000259" key="4">
    <source>
        <dbReference type="PROSITE" id="PS50051"/>
    </source>
</evidence>
<accession>A0A0S8G2B9</accession>
<dbReference type="InterPro" id="IPR003593">
    <property type="entry name" value="AAA+_ATPase"/>
</dbReference>